<feature type="transmembrane region" description="Helical" evidence="1">
    <location>
        <begin position="41"/>
        <end position="61"/>
    </location>
</feature>
<keyword evidence="1" id="KW-0472">Membrane</keyword>
<name>A0A1I2W2G8_9EURY</name>
<feature type="transmembrane region" description="Helical" evidence="1">
    <location>
        <begin position="73"/>
        <end position="90"/>
    </location>
</feature>
<dbReference type="STRING" id="553467.SAMN04488063_3403"/>
<sequence length="100" mass="11036">MVDTPVHILSALFAVITATGAGFLSILYWHTLRESPFGTVIALLTLTMSAMILYHIMLFLVEPNTLFLDTLQSALYTVVAIFLWLVVATHQRIKNSAAEG</sequence>
<dbReference type="EMBL" id="FOOQ01000007">
    <property type="protein sequence ID" value="SFG95553.1"/>
    <property type="molecule type" value="Genomic_DNA"/>
</dbReference>
<feature type="transmembrane region" description="Helical" evidence="1">
    <location>
        <begin position="6"/>
        <end position="29"/>
    </location>
</feature>
<protein>
    <submittedName>
        <fullName evidence="2">Uncharacterized protein</fullName>
    </submittedName>
</protein>
<dbReference type="AlphaFoldDB" id="A0A1I2W2G8"/>
<evidence type="ECO:0000256" key="1">
    <source>
        <dbReference type="SAM" id="Phobius"/>
    </source>
</evidence>
<dbReference type="Proteomes" id="UP000198876">
    <property type="component" value="Unassembled WGS sequence"/>
</dbReference>
<dbReference type="RefSeq" id="WP_092893766.1">
    <property type="nucleotide sequence ID" value="NZ_FOOQ01000007.1"/>
</dbReference>
<keyword evidence="1" id="KW-0812">Transmembrane</keyword>
<accession>A0A1I2W2G8</accession>
<keyword evidence="3" id="KW-1185">Reference proteome</keyword>
<evidence type="ECO:0000313" key="2">
    <source>
        <dbReference type="EMBL" id="SFG95553.1"/>
    </source>
</evidence>
<keyword evidence="1" id="KW-1133">Transmembrane helix</keyword>
<gene>
    <name evidence="2" type="ORF">SAMN04488063_3403</name>
</gene>
<reference evidence="3" key="1">
    <citation type="submission" date="2016-10" db="EMBL/GenBank/DDBJ databases">
        <authorList>
            <person name="Varghese N."/>
            <person name="Submissions S."/>
        </authorList>
    </citation>
    <scope>NUCLEOTIDE SEQUENCE [LARGE SCALE GENOMIC DNA]</scope>
    <source>
        <strain evidence="3">CGMCC 1.7739</strain>
    </source>
</reference>
<dbReference type="OrthoDB" id="239158at2157"/>
<evidence type="ECO:0000313" key="3">
    <source>
        <dbReference type="Proteomes" id="UP000198876"/>
    </source>
</evidence>
<proteinExistence type="predicted"/>
<organism evidence="2 3">
    <name type="scientific">Halopelagius inordinatus</name>
    <dbReference type="NCBI Taxonomy" id="553467"/>
    <lineage>
        <taxon>Archaea</taxon>
        <taxon>Methanobacteriati</taxon>
        <taxon>Methanobacteriota</taxon>
        <taxon>Stenosarchaea group</taxon>
        <taxon>Halobacteria</taxon>
        <taxon>Halobacteriales</taxon>
        <taxon>Haloferacaceae</taxon>
    </lineage>
</organism>